<organism evidence="1 2">
    <name type="scientific">Methanobrevibacter thaueri</name>
    <dbReference type="NCBI Taxonomy" id="190975"/>
    <lineage>
        <taxon>Archaea</taxon>
        <taxon>Methanobacteriati</taxon>
        <taxon>Methanobacteriota</taxon>
        <taxon>Methanomada group</taxon>
        <taxon>Methanobacteria</taxon>
        <taxon>Methanobacteriales</taxon>
        <taxon>Methanobacteriaceae</taxon>
        <taxon>Methanobrevibacter</taxon>
    </lineage>
</organism>
<dbReference type="EMBL" id="MZGS01000020">
    <property type="protein sequence ID" value="PWB87495.1"/>
    <property type="molecule type" value="Genomic_DNA"/>
</dbReference>
<proteinExistence type="predicted"/>
<name>A0A315XME6_9EURY</name>
<protein>
    <submittedName>
        <fullName evidence="1">Uncharacterized protein</fullName>
    </submittedName>
</protein>
<reference evidence="1 2" key="1">
    <citation type="submission" date="2017-03" db="EMBL/GenBank/DDBJ databases">
        <title>Genome sequence of Methanobrevibacter thaueri.</title>
        <authorList>
            <person name="Poehlein A."/>
            <person name="Seedorf H."/>
            <person name="Daniel R."/>
        </authorList>
    </citation>
    <scope>NUCLEOTIDE SEQUENCE [LARGE SCALE GENOMIC DNA]</scope>
    <source>
        <strain evidence="1 2">DSM 11995</strain>
    </source>
</reference>
<evidence type="ECO:0000313" key="1">
    <source>
        <dbReference type="EMBL" id="PWB87495.1"/>
    </source>
</evidence>
<dbReference type="OrthoDB" id="74429at2157"/>
<dbReference type="AlphaFoldDB" id="A0A315XME6"/>
<sequence length="68" mass="8075">MVEEKQEYEMGLPNGVGEQMLAHAYEKFDIKLEQTEFGPKLIGEYEELVKVREFLENAIRERLEELEK</sequence>
<dbReference type="RefSeq" id="WP_116592008.1">
    <property type="nucleotide sequence ID" value="NZ_JBGUNC010000067.1"/>
</dbReference>
<evidence type="ECO:0000313" key="2">
    <source>
        <dbReference type="Proteomes" id="UP000251717"/>
    </source>
</evidence>
<comment type="caution">
    <text evidence="1">The sequence shown here is derived from an EMBL/GenBank/DDBJ whole genome shotgun (WGS) entry which is preliminary data.</text>
</comment>
<accession>A0A315XME6</accession>
<dbReference type="Proteomes" id="UP000251717">
    <property type="component" value="Unassembled WGS sequence"/>
</dbReference>
<keyword evidence="2" id="KW-1185">Reference proteome</keyword>
<gene>
    <name evidence="1" type="ORF">MBBTH_10610</name>
</gene>